<protein>
    <recommendedName>
        <fullName evidence="3">Phospholipase D</fullName>
    </recommendedName>
    <alternativeName>
        <fullName evidence="5">Choline phosphatase</fullName>
    </alternativeName>
</protein>
<dbReference type="RefSeq" id="WP_377700460.1">
    <property type="nucleotide sequence ID" value="NZ_JAUCBM010000001.1"/>
</dbReference>
<dbReference type="Pfam" id="PF13091">
    <property type="entry name" value="PLDc_2"/>
    <property type="match status" value="1"/>
</dbReference>
<dbReference type="Gene3D" id="3.30.870.10">
    <property type="entry name" value="Endonuclease Chain A"/>
    <property type="match status" value="1"/>
</dbReference>
<dbReference type="InterPro" id="IPR045055">
    <property type="entry name" value="DNA2/NAM7-like"/>
</dbReference>
<dbReference type="Gene3D" id="3.40.50.300">
    <property type="entry name" value="P-loop containing nucleotide triphosphate hydrolases"/>
    <property type="match status" value="2"/>
</dbReference>
<dbReference type="Proteomes" id="UP001597263">
    <property type="component" value="Unassembled WGS sequence"/>
</dbReference>
<comment type="function">
    <text evidence="1">Could be a virulence factor.</text>
</comment>
<dbReference type="SMART" id="SM00155">
    <property type="entry name" value="PLDc"/>
    <property type="match status" value="1"/>
</dbReference>
<sequence length="658" mass="74791">MQKARLFLRDIWPDPRSLESIRQFAEIENTIKADVRRLDQELSLQYQAVSQAQSLIHNQEQCQKQWDNTLTSIGLPSSNDFSEIDAETDKLVRFKIFLLTTHYWEGRWLLEMENNLPAIEQQRGKTGRKTIEARWRRRMMLTPCAVSTLAMLPQKLRVRQCINDVYSDDYLYNYIDLLIIDEAGQVLPEVAGASFTLAKKAIVIGDTRQIEPIWAISQRVDLGNLLGSGIIEGEISEDGWERLKTTGKLASSGSVMQVAQHACRYHYDPQMERGFYLYEHHRCLTEIINYCNELSYQGKLLPKRIPDTKPPFPPMAYLHIHGFCRTSGTSRVNHLEAETIALWLAENKQVLEQHYGQNIENIVGVVTPFAAQSRTIINACHKQNIAAGTGKNDITVGTVHALQGAERAIILFSSVYSKHEDGNFIDLSKSMLNVAVSRAKDSFLLFGDMDVFASASPGTSRGLLASYMFARKENALPFSVPARGDLQDSNSELIHLQNAEEHDQFLLHSLKLNARDIHIVSPWIKLKPLQQFGFLKAFQEAVQRGTRISVYIDPELNADNRMNGASLSYNYLNFIRKALTNIGVTIVYVRKMHSKIVIIDKKILSVGSFNWLSADRNGEYTRHETSLVYKGNVLNNEIKTIQESLEQRKTSEPVFPDE</sequence>
<comment type="subcellular location">
    <subcellularLocation>
        <location evidence="2">Secreted</location>
    </subcellularLocation>
</comment>
<dbReference type="Pfam" id="PF13087">
    <property type="entry name" value="AAA_12"/>
    <property type="match status" value="1"/>
</dbReference>
<evidence type="ECO:0000256" key="2">
    <source>
        <dbReference type="ARBA" id="ARBA00004613"/>
    </source>
</evidence>
<evidence type="ECO:0000313" key="8">
    <source>
        <dbReference type="Proteomes" id="UP001597263"/>
    </source>
</evidence>
<dbReference type="PANTHER" id="PTHR10887:SF530">
    <property type="entry name" value="SUPERFAMILY I DNA HELICASES"/>
    <property type="match status" value="1"/>
</dbReference>
<keyword evidence="8" id="KW-1185">Reference proteome</keyword>
<dbReference type="InterPro" id="IPR047187">
    <property type="entry name" value="SF1_C_Upf1"/>
</dbReference>
<evidence type="ECO:0000313" key="7">
    <source>
        <dbReference type="EMBL" id="MFD1228634.1"/>
    </source>
</evidence>
<reference evidence="8" key="1">
    <citation type="journal article" date="2019" name="Int. J. Syst. Evol. Microbiol.">
        <title>The Global Catalogue of Microorganisms (GCM) 10K type strain sequencing project: providing services to taxonomists for standard genome sequencing and annotation.</title>
        <authorList>
            <consortium name="The Broad Institute Genomics Platform"/>
            <consortium name="The Broad Institute Genome Sequencing Center for Infectious Disease"/>
            <person name="Wu L."/>
            <person name="Ma J."/>
        </authorList>
    </citation>
    <scope>NUCLEOTIDE SEQUENCE [LARGE SCALE GENOMIC DNA]</scope>
    <source>
        <strain evidence="8">CCUG 49584</strain>
    </source>
</reference>
<evidence type="ECO:0000259" key="6">
    <source>
        <dbReference type="PROSITE" id="PS50035"/>
    </source>
</evidence>
<dbReference type="PANTHER" id="PTHR10887">
    <property type="entry name" value="DNA2/NAM7 HELICASE FAMILY"/>
    <property type="match status" value="1"/>
</dbReference>
<evidence type="ECO:0000256" key="5">
    <source>
        <dbReference type="ARBA" id="ARBA00029594"/>
    </source>
</evidence>
<name>A0ABW3V981_9HYPH</name>
<keyword evidence="4" id="KW-0964">Secreted</keyword>
<comment type="caution">
    <text evidence="7">The sequence shown here is derived from an EMBL/GenBank/DDBJ whole genome shotgun (WGS) entry which is preliminary data.</text>
</comment>
<dbReference type="SUPFAM" id="SSF52540">
    <property type="entry name" value="P-loop containing nucleoside triphosphate hydrolases"/>
    <property type="match status" value="1"/>
</dbReference>
<dbReference type="InterPro" id="IPR041679">
    <property type="entry name" value="DNA2/NAM7-like_C"/>
</dbReference>
<organism evidence="7 8">
    <name type="scientific">Pseudochrobactrum kiredjianiae</name>
    <dbReference type="NCBI Taxonomy" id="386305"/>
    <lineage>
        <taxon>Bacteria</taxon>
        <taxon>Pseudomonadati</taxon>
        <taxon>Pseudomonadota</taxon>
        <taxon>Alphaproteobacteria</taxon>
        <taxon>Hyphomicrobiales</taxon>
        <taxon>Brucellaceae</taxon>
        <taxon>Pseudochrobactrum</taxon>
    </lineage>
</organism>
<dbReference type="EMBL" id="JBHTMA010000040">
    <property type="protein sequence ID" value="MFD1228634.1"/>
    <property type="molecule type" value="Genomic_DNA"/>
</dbReference>
<dbReference type="InterPro" id="IPR001736">
    <property type="entry name" value="PLipase_D/transphosphatidylase"/>
</dbReference>
<feature type="domain" description="PLD phosphodiesterase" evidence="6">
    <location>
        <begin position="588"/>
        <end position="615"/>
    </location>
</feature>
<evidence type="ECO:0000256" key="1">
    <source>
        <dbReference type="ARBA" id="ARBA00003145"/>
    </source>
</evidence>
<dbReference type="PROSITE" id="PS50035">
    <property type="entry name" value="PLD"/>
    <property type="match status" value="1"/>
</dbReference>
<proteinExistence type="predicted"/>
<evidence type="ECO:0000256" key="4">
    <source>
        <dbReference type="ARBA" id="ARBA00022525"/>
    </source>
</evidence>
<gene>
    <name evidence="7" type="ORF">ACFQ35_15935</name>
</gene>
<dbReference type="SUPFAM" id="SSF56024">
    <property type="entry name" value="Phospholipase D/nuclease"/>
    <property type="match status" value="1"/>
</dbReference>
<dbReference type="CDD" id="cd18808">
    <property type="entry name" value="SF1_C_Upf1"/>
    <property type="match status" value="1"/>
</dbReference>
<accession>A0ABW3V981</accession>
<dbReference type="InterPro" id="IPR025202">
    <property type="entry name" value="PLD-like_dom"/>
</dbReference>
<evidence type="ECO:0000256" key="3">
    <source>
        <dbReference type="ARBA" id="ARBA00018392"/>
    </source>
</evidence>
<dbReference type="InterPro" id="IPR027417">
    <property type="entry name" value="P-loop_NTPase"/>
</dbReference>